<comment type="function">
    <text evidence="16">NQR complex catalyzes the reduction of ubiquinone-1 to ubiquinol by two successive reactions, coupled with the transport of Na(+) ions from the cytoplasm to the periplasm. NqrA to NqrE are probably involved in the second step, the conversion of ubisemiquinone to ubiquinol.</text>
</comment>
<comment type="caution">
    <text evidence="16">Lacks conserved residue(s) required for the propagation of feature annotation.</text>
</comment>
<evidence type="ECO:0000256" key="8">
    <source>
        <dbReference type="ARBA" id="ARBA00022967"/>
    </source>
</evidence>
<keyword evidence="15 16" id="KW-0739">Sodium transport</keyword>
<keyword evidence="9 16" id="KW-1133">Transmembrane helix</keyword>
<evidence type="ECO:0000256" key="1">
    <source>
        <dbReference type="ARBA" id="ARBA00022448"/>
    </source>
</evidence>
<dbReference type="NCBIfam" id="TIGR01938">
    <property type="entry name" value="nqrC"/>
    <property type="match status" value="1"/>
</dbReference>
<dbReference type="Pfam" id="PF04205">
    <property type="entry name" value="FMN_bind"/>
    <property type="match status" value="1"/>
</dbReference>
<evidence type="ECO:0000256" key="16">
    <source>
        <dbReference type="HAMAP-Rule" id="MF_00427"/>
    </source>
</evidence>
<evidence type="ECO:0000256" key="11">
    <source>
        <dbReference type="ARBA" id="ARBA00023053"/>
    </source>
</evidence>
<dbReference type="NCBIfam" id="NF003749">
    <property type="entry name" value="PRK05346.1-5"/>
    <property type="match status" value="1"/>
</dbReference>
<keyword evidence="10 16" id="KW-0520">NAD</keyword>
<evidence type="ECO:0000256" key="15">
    <source>
        <dbReference type="ARBA" id="ARBA00023201"/>
    </source>
</evidence>
<dbReference type="GO" id="GO:0010181">
    <property type="term" value="F:FMN binding"/>
    <property type="evidence" value="ECO:0007669"/>
    <property type="project" value="UniProtKB-UniRule"/>
</dbReference>
<feature type="region of interest" description="Disordered" evidence="18">
    <location>
        <begin position="269"/>
        <end position="303"/>
    </location>
</feature>
<comment type="caution">
    <text evidence="21">The sequence shown here is derived from an EMBL/GenBank/DDBJ whole genome shotgun (WGS) entry which is preliminary data.</text>
</comment>
<name>A0A0J1BDV1_RHOIS</name>
<keyword evidence="5 16" id="KW-0285">Flavoprotein</keyword>
<keyword evidence="4 16" id="KW-0597">Phosphoprotein</keyword>
<dbReference type="EMBL" id="LECT01000026">
    <property type="protein sequence ID" value="KLU04715.1"/>
    <property type="molecule type" value="Genomic_DNA"/>
</dbReference>
<dbReference type="Proteomes" id="UP000036367">
    <property type="component" value="Unassembled WGS sequence"/>
</dbReference>
<keyword evidence="6 16" id="KW-0288">FMN</keyword>
<evidence type="ECO:0000256" key="9">
    <source>
        <dbReference type="ARBA" id="ARBA00022989"/>
    </source>
</evidence>
<evidence type="ECO:0000256" key="2">
    <source>
        <dbReference type="ARBA" id="ARBA00022475"/>
    </source>
</evidence>
<keyword evidence="8 16" id="KW-1278">Translocase</keyword>
<feature type="modified residue" description="FMN phosphoryl threonine" evidence="16">
    <location>
        <position position="238"/>
    </location>
</feature>
<dbReference type="GO" id="GO:0006814">
    <property type="term" value="P:sodium ion transport"/>
    <property type="evidence" value="ECO:0007669"/>
    <property type="project" value="UniProtKB-UniRule"/>
</dbReference>
<comment type="subunit">
    <text evidence="16 17">Composed of six subunits; NqrA, NqrB, NqrC, NqrD, NqrE and NqrF.</text>
</comment>
<dbReference type="PANTHER" id="PTHR37838:SF1">
    <property type="entry name" value="NA(+)-TRANSLOCATING NADH-QUINONE REDUCTASE SUBUNIT C"/>
    <property type="match status" value="1"/>
</dbReference>
<dbReference type="PATRIC" id="fig|595434.4.peg.3181"/>
<comment type="cofactor">
    <cofactor evidence="16 17">
        <name>FMN</name>
        <dbReference type="ChEBI" id="CHEBI:58210"/>
    </cofactor>
</comment>
<dbReference type="GO" id="GO:0005886">
    <property type="term" value="C:plasma membrane"/>
    <property type="evidence" value="ECO:0007669"/>
    <property type="project" value="UniProtKB-SubCell"/>
</dbReference>
<keyword evidence="22" id="KW-1185">Reference proteome</keyword>
<proteinExistence type="inferred from homology"/>
<keyword evidence="14 16" id="KW-0472">Membrane</keyword>
<evidence type="ECO:0000256" key="10">
    <source>
        <dbReference type="ARBA" id="ARBA00023027"/>
    </source>
</evidence>
<organism evidence="21 22">
    <name type="scientific">Rhodopirellula islandica</name>
    <dbReference type="NCBI Taxonomy" id="595434"/>
    <lineage>
        <taxon>Bacteria</taxon>
        <taxon>Pseudomonadati</taxon>
        <taxon>Planctomycetota</taxon>
        <taxon>Planctomycetia</taxon>
        <taxon>Pirellulales</taxon>
        <taxon>Pirellulaceae</taxon>
        <taxon>Rhodopirellula</taxon>
    </lineage>
</organism>
<evidence type="ECO:0000256" key="19">
    <source>
        <dbReference type="SAM" id="SignalP"/>
    </source>
</evidence>
<evidence type="ECO:0000256" key="3">
    <source>
        <dbReference type="ARBA" id="ARBA00022519"/>
    </source>
</evidence>
<keyword evidence="7 16" id="KW-0812">Transmembrane</keyword>
<keyword evidence="2 16" id="KW-1003">Cell membrane</keyword>
<sequence length="303" mass="32970">MSQPDSTLKTIVTATILCVVCSFAVSAAAVALRPLQEENKVLDRQRNILDAAGLSLGEFGKPAAELDKEQIEKLWAWVSPELIDLETGDVYTDLEGEKAEKYDPREAAKKDSESIEITDPQFDIGVPRREKVARVYYVKKPGSEKIEMVVLPVYGKGLWSTLYGYMALKNDLETIAGLTFYEHAETPGLGGEVDNTKWKAQWVGNKLYDTDGTPAARVAKGPAPDGDDFAVDGLSGATITCRGVTNLVRYWAGSNGYGPFLDKLKQRLTGDASAEADQPESSVESGVEQYDIDNVGPKEPVGE</sequence>
<evidence type="ECO:0000313" key="21">
    <source>
        <dbReference type="EMBL" id="KLU04715.1"/>
    </source>
</evidence>
<keyword evidence="12 16" id="KW-0406">Ion transport</keyword>
<dbReference type="InterPro" id="IPR010204">
    <property type="entry name" value="NqrC"/>
</dbReference>
<dbReference type="PANTHER" id="PTHR37838">
    <property type="entry name" value="NA(+)-TRANSLOCATING NADH-QUINONE REDUCTASE SUBUNIT C"/>
    <property type="match status" value="1"/>
</dbReference>
<feature type="domain" description="FMN-binding" evidence="20">
    <location>
        <begin position="157"/>
        <end position="255"/>
    </location>
</feature>
<dbReference type="OrthoDB" id="9794010at2"/>
<feature type="signal peptide" evidence="19">
    <location>
        <begin position="1"/>
        <end position="27"/>
    </location>
</feature>
<evidence type="ECO:0000256" key="6">
    <source>
        <dbReference type="ARBA" id="ARBA00022643"/>
    </source>
</evidence>
<evidence type="ECO:0000256" key="12">
    <source>
        <dbReference type="ARBA" id="ARBA00023065"/>
    </source>
</evidence>
<evidence type="ECO:0000256" key="18">
    <source>
        <dbReference type="SAM" id="MobiDB-lite"/>
    </source>
</evidence>
<dbReference type="SMART" id="SM00900">
    <property type="entry name" value="FMN_bind"/>
    <property type="match status" value="1"/>
</dbReference>
<dbReference type="InterPro" id="IPR007329">
    <property type="entry name" value="FMN-bd"/>
</dbReference>
<dbReference type="PIRSF" id="PIRSF009437">
    <property type="entry name" value="NQR-1_subunit_C"/>
    <property type="match status" value="1"/>
</dbReference>
<keyword evidence="19" id="KW-0732">Signal</keyword>
<comment type="subcellular location">
    <subcellularLocation>
        <location evidence="16">Cell membrane</location>
        <topology evidence="16">Single-pass membrane protein</topology>
    </subcellularLocation>
</comment>
<keyword evidence="3" id="KW-0997">Cell inner membrane</keyword>
<feature type="chain" id="PRO_5005247954" description="Na(+)-translocating NADH-quinone reductase subunit C" evidence="19">
    <location>
        <begin position="28"/>
        <end position="303"/>
    </location>
</feature>
<protein>
    <recommendedName>
        <fullName evidence="16 17">Na(+)-translocating NADH-quinone reductase subunit C</fullName>
        <shortName evidence="16 17">Na(+)-NQR subunit C</shortName>
        <shortName evidence="16 17">Na(+)-translocating NQR subunit C</shortName>
        <ecNumber evidence="16 17">7.2.1.1</ecNumber>
    </recommendedName>
    <alternativeName>
        <fullName evidence="16 17">NQR complex subunit C</fullName>
    </alternativeName>
    <alternativeName>
        <fullName evidence="16 17">NQR-1 subunit C</fullName>
    </alternativeName>
</protein>
<evidence type="ECO:0000256" key="7">
    <source>
        <dbReference type="ARBA" id="ARBA00022692"/>
    </source>
</evidence>
<evidence type="ECO:0000259" key="20">
    <source>
        <dbReference type="SMART" id="SM00900"/>
    </source>
</evidence>
<dbReference type="RefSeq" id="WP_047814838.1">
    <property type="nucleotide sequence ID" value="NZ_LECT01000026.1"/>
</dbReference>
<dbReference type="EC" id="7.2.1.1" evidence="16 17"/>
<dbReference type="GO" id="GO:0016655">
    <property type="term" value="F:oxidoreductase activity, acting on NAD(P)H, quinone or similar compound as acceptor"/>
    <property type="evidence" value="ECO:0007669"/>
    <property type="project" value="UniProtKB-UniRule"/>
</dbReference>
<keyword evidence="1 16" id="KW-0813">Transport</keyword>
<comment type="catalytic activity">
    <reaction evidence="16 17">
        <text>a ubiquinone + n Na(+)(in) + NADH + H(+) = a ubiquinol + n Na(+)(out) + NAD(+)</text>
        <dbReference type="Rhea" id="RHEA:47748"/>
        <dbReference type="Rhea" id="RHEA-COMP:9565"/>
        <dbReference type="Rhea" id="RHEA-COMP:9566"/>
        <dbReference type="ChEBI" id="CHEBI:15378"/>
        <dbReference type="ChEBI" id="CHEBI:16389"/>
        <dbReference type="ChEBI" id="CHEBI:17976"/>
        <dbReference type="ChEBI" id="CHEBI:29101"/>
        <dbReference type="ChEBI" id="CHEBI:57540"/>
        <dbReference type="ChEBI" id="CHEBI:57945"/>
        <dbReference type="EC" id="7.2.1.1"/>
    </reaction>
</comment>
<evidence type="ECO:0000256" key="17">
    <source>
        <dbReference type="PIRNR" id="PIRNR009437"/>
    </source>
</evidence>
<evidence type="ECO:0000256" key="5">
    <source>
        <dbReference type="ARBA" id="ARBA00022630"/>
    </source>
</evidence>
<dbReference type="HAMAP" id="MF_00427">
    <property type="entry name" value="NqrC"/>
    <property type="match status" value="1"/>
</dbReference>
<accession>A0A0J1BDV1</accession>
<dbReference type="AlphaFoldDB" id="A0A0J1BDV1"/>
<evidence type="ECO:0000256" key="4">
    <source>
        <dbReference type="ARBA" id="ARBA00022553"/>
    </source>
</evidence>
<reference evidence="21" key="1">
    <citation type="submission" date="2015-05" db="EMBL/GenBank/DDBJ databases">
        <title>Permanent draft genome of Rhodopirellula islandicus K833.</title>
        <authorList>
            <person name="Kizina J."/>
            <person name="Richter M."/>
            <person name="Glockner F.O."/>
            <person name="Harder J."/>
        </authorList>
    </citation>
    <scope>NUCLEOTIDE SEQUENCE [LARGE SCALE GENOMIC DNA]</scope>
    <source>
        <strain evidence="21">K833</strain>
    </source>
</reference>
<evidence type="ECO:0000256" key="14">
    <source>
        <dbReference type="ARBA" id="ARBA00023136"/>
    </source>
</evidence>
<keyword evidence="11 16" id="KW-0915">Sodium</keyword>
<gene>
    <name evidence="16" type="primary">nqrC</name>
    <name evidence="21" type="ORF">RISK_003337</name>
</gene>
<dbReference type="STRING" id="595434.RISK_003337"/>
<keyword evidence="13 16" id="KW-0830">Ubiquinone</keyword>
<comment type="similarity">
    <text evidence="16 17">Belongs to the NqrC family.</text>
</comment>
<evidence type="ECO:0000256" key="13">
    <source>
        <dbReference type="ARBA" id="ARBA00023075"/>
    </source>
</evidence>
<evidence type="ECO:0000313" key="22">
    <source>
        <dbReference type="Proteomes" id="UP000036367"/>
    </source>
</evidence>